<dbReference type="EMBL" id="HG792015">
    <property type="protein sequence ID" value="CDM26512.1"/>
    <property type="molecule type" value="Genomic_DNA"/>
</dbReference>
<name>W6Q9R2_PENRF</name>
<evidence type="ECO:0000313" key="1">
    <source>
        <dbReference type="EMBL" id="CDM26512.1"/>
    </source>
</evidence>
<protein>
    <submittedName>
        <fullName evidence="1">Genomic scaffold, ProqFM164S01</fullName>
    </submittedName>
</protein>
<evidence type="ECO:0000313" key="2">
    <source>
        <dbReference type="Proteomes" id="UP000030686"/>
    </source>
</evidence>
<gene>
    <name evidence="1" type="ORF">PROQFM164_S01g000321</name>
</gene>
<dbReference type="Proteomes" id="UP000030686">
    <property type="component" value="Unassembled WGS sequence"/>
</dbReference>
<organism evidence="1 2">
    <name type="scientific">Penicillium roqueforti (strain FM164)</name>
    <dbReference type="NCBI Taxonomy" id="1365484"/>
    <lineage>
        <taxon>Eukaryota</taxon>
        <taxon>Fungi</taxon>
        <taxon>Dikarya</taxon>
        <taxon>Ascomycota</taxon>
        <taxon>Pezizomycotina</taxon>
        <taxon>Eurotiomycetes</taxon>
        <taxon>Eurotiomycetidae</taxon>
        <taxon>Eurotiales</taxon>
        <taxon>Aspergillaceae</taxon>
        <taxon>Penicillium</taxon>
    </lineage>
</organism>
<sequence>MQGIIYSSADSESSPVVGTVREAVAERGGGLLLLERGQIGGRCLKGIRFVRDSPEA</sequence>
<accession>W6Q9R2</accession>
<reference evidence="1" key="1">
    <citation type="journal article" date="2014" name="Nat. Commun.">
        <title>Multiple recent horizontal transfers of a large genomic region in cheese making fungi.</title>
        <authorList>
            <person name="Cheeseman K."/>
            <person name="Ropars J."/>
            <person name="Renault P."/>
            <person name="Dupont J."/>
            <person name="Gouzy J."/>
            <person name="Branca A."/>
            <person name="Abraham A.L."/>
            <person name="Ceppi M."/>
            <person name="Conseiller E."/>
            <person name="Debuchy R."/>
            <person name="Malagnac F."/>
            <person name="Goarin A."/>
            <person name="Silar P."/>
            <person name="Lacoste S."/>
            <person name="Sallet E."/>
            <person name="Bensimon A."/>
            <person name="Giraud T."/>
            <person name="Brygoo Y."/>
        </authorList>
    </citation>
    <scope>NUCLEOTIDE SEQUENCE [LARGE SCALE GENOMIC DNA]</scope>
    <source>
        <strain evidence="1">FM164</strain>
    </source>
</reference>
<proteinExistence type="predicted"/>
<keyword evidence="2" id="KW-1185">Reference proteome</keyword>
<dbReference type="AlphaFoldDB" id="W6Q9R2"/>